<protein>
    <submittedName>
        <fullName evidence="2">Uncharacterized protein</fullName>
    </submittedName>
</protein>
<dbReference type="Proteomes" id="UP000614996">
    <property type="component" value="Unassembled WGS sequence"/>
</dbReference>
<dbReference type="PANTHER" id="PTHR33886:SF8">
    <property type="entry name" value="UNSATURATED RHAMNOGALACTURONAN HYDROLASE (EUROFUNG)"/>
    <property type="match status" value="1"/>
</dbReference>
<dbReference type="EMBL" id="BOPO01000053">
    <property type="protein sequence ID" value="GIL27865.1"/>
    <property type="molecule type" value="Genomic_DNA"/>
</dbReference>
<accession>A0A8J4EL80</accession>
<keyword evidence="1" id="KW-0378">Hydrolase</keyword>
<proteinExistence type="predicted"/>
<evidence type="ECO:0000313" key="3">
    <source>
        <dbReference type="Proteomes" id="UP000614996"/>
    </source>
</evidence>
<sequence length="316" mass="33832">MTRTGRLVDRAELRELIGLAADRALTHPYKLWGYGEGPALRAVLRAAGTLHRPDLVDAVADLVTPTLAAPADEEIDHLVPVEVLLELHRLRPAIDVTGPVRRFVRAVADADRPVPGRPQVHRPHHRTLGRLIWVDCLHTDGPGLVAAGRHADAVRVTTEAARVLQDDTGLFSHGYRVDTGTANGVHWARGQGWALYGLVGLREHADRVARLLDALARNESDGRWHTVVDDPASPAEASLSPMVAATAGRLGPAWRALADRALAATLADVRADGTLPVSAATPVGDAPSYARPATGVYPWGQGPLLDALHIAWEATT</sequence>
<dbReference type="InterPro" id="IPR012341">
    <property type="entry name" value="6hp_glycosidase-like_sf"/>
</dbReference>
<dbReference type="InterPro" id="IPR008928">
    <property type="entry name" value="6-hairpin_glycosidase_sf"/>
</dbReference>
<dbReference type="SUPFAM" id="SSF48208">
    <property type="entry name" value="Six-hairpin glycosidases"/>
    <property type="match status" value="1"/>
</dbReference>
<comment type="caution">
    <text evidence="2">The sequence shown here is derived from an EMBL/GenBank/DDBJ whole genome shotgun (WGS) entry which is preliminary data.</text>
</comment>
<dbReference type="AlphaFoldDB" id="A0A8J4EL80"/>
<dbReference type="GO" id="GO:0005975">
    <property type="term" value="P:carbohydrate metabolic process"/>
    <property type="evidence" value="ECO:0007669"/>
    <property type="project" value="InterPro"/>
</dbReference>
<gene>
    <name evidence="2" type="ORF">NUM_31190</name>
</gene>
<name>A0A8J4EL80_9ACTN</name>
<dbReference type="Pfam" id="PF07470">
    <property type="entry name" value="Glyco_hydro_88"/>
    <property type="match status" value="1"/>
</dbReference>
<dbReference type="GO" id="GO:0016787">
    <property type="term" value="F:hydrolase activity"/>
    <property type="evidence" value="ECO:0007669"/>
    <property type="project" value="UniProtKB-KW"/>
</dbReference>
<dbReference type="PANTHER" id="PTHR33886">
    <property type="entry name" value="UNSATURATED RHAMNOGALACTURONAN HYDROLASE (EUROFUNG)"/>
    <property type="match status" value="1"/>
</dbReference>
<dbReference type="RefSeq" id="WP_207125585.1">
    <property type="nucleotide sequence ID" value="NZ_BOPO01000053.1"/>
</dbReference>
<evidence type="ECO:0000313" key="2">
    <source>
        <dbReference type="EMBL" id="GIL27865.1"/>
    </source>
</evidence>
<evidence type="ECO:0000256" key="1">
    <source>
        <dbReference type="ARBA" id="ARBA00022801"/>
    </source>
</evidence>
<dbReference type="Gene3D" id="1.50.10.10">
    <property type="match status" value="1"/>
</dbReference>
<organism evidence="2 3">
    <name type="scientific">Actinocatenispora comari</name>
    <dbReference type="NCBI Taxonomy" id="2807577"/>
    <lineage>
        <taxon>Bacteria</taxon>
        <taxon>Bacillati</taxon>
        <taxon>Actinomycetota</taxon>
        <taxon>Actinomycetes</taxon>
        <taxon>Micromonosporales</taxon>
        <taxon>Micromonosporaceae</taxon>
        <taxon>Actinocatenispora</taxon>
    </lineage>
</organism>
<dbReference type="InterPro" id="IPR052043">
    <property type="entry name" value="PolySaccharide_Degr_Enz"/>
</dbReference>
<reference evidence="3" key="1">
    <citation type="journal article" date="2021" name="Int. J. Syst. Evol. Microbiol.">
        <title>Actinocatenispora comari sp. nov., an endophytic actinomycete isolated from aerial parts of Comarum salesowianum.</title>
        <authorList>
            <person name="Oyunbileg N."/>
            <person name="Iizaka Y."/>
            <person name="Hamada M."/>
            <person name="Davaapurev B.O."/>
            <person name="Fukumoto A."/>
            <person name="Tsetseg B."/>
            <person name="Kato F."/>
            <person name="Tamura T."/>
            <person name="Batkhuu J."/>
            <person name="Anzai Y."/>
        </authorList>
    </citation>
    <scope>NUCLEOTIDE SEQUENCE [LARGE SCALE GENOMIC DNA]</scope>
    <source>
        <strain evidence="3">NUM-2625</strain>
    </source>
</reference>
<keyword evidence="3" id="KW-1185">Reference proteome</keyword>
<dbReference type="InterPro" id="IPR010905">
    <property type="entry name" value="Glyco_hydro_88"/>
</dbReference>